<dbReference type="AlphaFoldDB" id="A0A1G9YSI4"/>
<organism evidence="7 8">
    <name type="scientific">Megasphaera paucivorans</name>
    <dbReference type="NCBI Taxonomy" id="349095"/>
    <lineage>
        <taxon>Bacteria</taxon>
        <taxon>Bacillati</taxon>
        <taxon>Bacillota</taxon>
        <taxon>Negativicutes</taxon>
        <taxon>Veillonellales</taxon>
        <taxon>Veillonellaceae</taxon>
        <taxon>Megasphaera</taxon>
    </lineage>
</organism>
<gene>
    <name evidence="6" type="primary">rsmG</name>
    <name evidence="7" type="ORF">SAMN05660299_02143</name>
</gene>
<feature type="binding site" evidence="6">
    <location>
        <position position="82"/>
    </location>
    <ligand>
        <name>S-adenosyl-L-methionine</name>
        <dbReference type="ChEBI" id="CHEBI:59789"/>
    </ligand>
</feature>
<keyword evidence="1 6" id="KW-0963">Cytoplasm</keyword>
<dbReference type="PANTHER" id="PTHR31760:SF0">
    <property type="entry name" value="S-ADENOSYL-L-METHIONINE-DEPENDENT METHYLTRANSFERASES SUPERFAMILY PROTEIN"/>
    <property type="match status" value="1"/>
</dbReference>
<keyword evidence="8" id="KW-1185">Reference proteome</keyword>
<dbReference type="FunFam" id="3.40.50.150:FF:000041">
    <property type="entry name" value="Ribosomal RNA small subunit methyltransferase G"/>
    <property type="match status" value="1"/>
</dbReference>
<dbReference type="GO" id="GO:0070043">
    <property type="term" value="F:rRNA (guanine-N7-)-methyltransferase activity"/>
    <property type="evidence" value="ECO:0007669"/>
    <property type="project" value="UniProtKB-UniRule"/>
</dbReference>
<dbReference type="Gene3D" id="3.40.50.150">
    <property type="entry name" value="Vaccinia Virus protein VP39"/>
    <property type="match status" value="1"/>
</dbReference>
<comment type="caution">
    <text evidence="6">Lacks conserved residue(s) required for the propagation of feature annotation.</text>
</comment>
<dbReference type="GO" id="GO:0005829">
    <property type="term" value="C:cytosol"/>
    <property type="evidence" value="ECO:0007669"/>
    <property type="project" value="TreeGrafter"/>
</dbReference>
<dbReference type="InterPro" id="IPR003682">
    <property type="entry name" value="rRNA_ssu_MeTfrase_G"/>
</dbReference>
<dbReference type="EMBL" id="FNHQ01000025">
    <property type="protein sequence ID" value="SDN12098.1"/>
    <property type="molecule type" value="Genomic_DNA"/>
</dbReference>
<evidence type="ECO:0000256" key="5">
    <source>
        <dbReference type="ARBA" id="ARBA00022691"/>
    </source>
</evidence>
<proteinExistence type="inferred from homology"/>
<dbReference type="HAMAP" id="MF_00074">
    <property type="entry name" value="16SrRNA_methyltr_G"/>
    <property type="match status" value="1"/>
</dbReference>
<dbReference type="SUPFAM" id="SSF53335">
    <property type="entry name" value="S-adenosyl-L-methionine-dependent methyltransferases"/>
    <property type="match status" value="1"/>
</dbReference>
<accession>A0A1G9YSI4</accession>
<protein>
    <recommendedName>
        <fullName evidence="6">Ribosomal RNA small subunit methyltransferase G</fullName>
        <ecNumber evidence="6">2.1.1.-</ecNumber>
    </recommendedName>
    <alternativeName>
        <fullName evidence="6">16S rRNA 7-methylguanosine methyltransferase</fullName>
        <shortName evidence="6">16S rRNA m7G methyltransferase</shortName>
    </alternativeName>
</protein>
<keyword evidence="5 6" id="KW-0949">S-adenosyl-L-methionine</keyword>
<dbReference type="EC" id="2.1.1.-" evidence="6"/>
<evidence type="ECO:0000256" key="4">
    <source>
        <dbReference type="ARBA" id="ARBA00022679"/>
    </source>
</evidence>
<dbReference type="InterPro" id="IPR029063">
    <property type="entry name" value="SAM-dependent_MTases_sf"/>
</dbReference>
<keyword evidence="3 6" id="KW-0489">Methyltransferase</keyword>
<feature type="binding site" evidence="6">
    <location>
        <position position="147"/>
    </location>
    <ligand>
        <name>S-adenosyl-L-methionine</name>
        <dbReference type="ChEBI" id="CHEBI:59789"/>
    </ligand>
</feature>
<evidence type="ECO:0000256" key="6">
    <source>
        <dbReference type="HAMAP-Rule" id="MF_00074"/>
    </source>
</evidence>
<evidence type="ECO:0000256" key="3">
    <source>
        <dbReference type="ARBA" id="ARBA00022603"/>
    </source>
</evidence>
<comment type="similarity">
    <text evidence="6">Belongs to the methyltransferase superfamily. RNA methyltransferase RsmG family.</text>
</comment>
<name>A0A1G9YSI4_9FIRM</name>
<dbReference type="NCBIfam" id="TIGR00138">
    <property type="entry name" value="rsmG_gidB"/>
    <property type="match status" value="1"/>
</dbReference>
<evidence type="ECO:0000256" key="2">
    <source>
        <dbReference type="ARBA" id="ARBA00022552"/>
    </source>
</evidence>
<evidence type="ECO:0000256" key="1">
    <source>
        <dbReference type="ARBA" id="ARBA00022490"/>
    </source>
</evidence>
<dbReference type="CDD" id="cd02440">
    <property type="entry name" value="AdoMet_MTases"/>
    <property type="match status" value="1"/>
</dbReference>
<dbReference type="RefSeq" id="WP_091651690.1">
    <property type="nucleotide sequence ID" value="NZ_FNHQ01000025.1"/>
</dbReference>
<evidence type="ECO:0000313" key="7">
    <source>
        <dbReference type="EMBL" id="SDN12098.1"/>
    </source>
</evidence>
<dbReference type="Pfam" id="PF02527">
    <property type="entry name" value="GidB"/>
    <property type="match status" value="1"/>
</dbReference>
<reference evidence="7 8" key="1">
    <citation type="submission" date="2016-10" db="EMBL/GenBank/DDBJ databases">
        <authorList>
            <person name="de Groot N.N."/>
        </authorList>
    </citation>
    <scope>NUCLEOTIDE SEQUENCE [LARGE SCALE GENOMIC DNA]</scope>
    <source>
        <strain evidence="7 8">DSM 16981</strain>
    </source>
</reference>
<dbReference type="PIRSF" id="PIRSF003078">
    <property type="entry name" value="GidB"/>
    <property type="match status" value="1"/>
</dbReference>
<sequence length="237" mass="26420">MFDRDLKAALDPFNILLTDRQYEQIYVFTTLLIETNKVMNLTAITEPKEIAVKHMADSLSCYDKTYFPKGAAVLDLGTGAGFPGIPLAILRPDLHVTFFDSLQKRLIFLKTVVSKIGISNAAFIHGRAEDEAHRAEYREQFDVVTSRAVARLNILTEWALPYVRIGGVFAALKGAQYEEELTEASSAISILGGTVAEIRPVHLIGIEDKRAALYIKKDRTSPKKYPRKPKIAAKNPL</sequence>
<comment type="subcellular location">
    <subcellularLocation>
        <location evidence="6">Cytoplasm</location>
    </subcellularLocation>
</comment>
<dbReference type="STRING" id="349095.SAMN05660299_02143"/>
<keyword evidence="2 6" id="KW-0698">rRNA processing</keyword>
<dbReference type="OrthoDB" id="9808773at2"/>
<dbReference type="Proteomes" id="UP000199309">
    <property type="component" value="Unassembled WGS sequence"/>
</dbReference>
<evidence type="ECO:0000313" key="8">
    <source>
        <dbReference type="Proteomes" id="UP000199309"/>
    </source>
</evidence>
<comment type="function">
    <text evidence="6">Specifically methylates the N7 position of a guanine in 16S rRNA.</text>
</comment>
<keyword evidence="4 6" id="KW-0808">Transferase</keyword>
<dbReference type="PANTHER" id="PTHR31760">
    <property type="entry name" value="S-ADENOSYL-L-METHIONINE-DEPENDENT METHYLTRANSFERASES SUPERFAMILY PROTEIN"/>
    <property type="match status" value="1"/>
</dbReference>
<feature type="binding site" evidence="6">
    <location>
        <begin position="128"/>
        <end position="129"/>
    </location>
    <ligand>
        <name>S-adenosyl-L-methionine</name>
        <dbReference type="ChEBI" id="CHEBI:59789"/>
    </ligand>
</feature>
<feature type="binding site" evidence="6">
    <location>
        <position position="77"/>
    </location>
    <ligand>
        <name>S-adenosyl-L-methionine</name>
        <dbReference type="ChEBI" id="CHEBI:59789"/>
    </ligand>
</feature>